<dbReference type="RefSeq" id="WP_323219868.1">
    <property type="nucleotide sequence ID" value="NZ_JAYGHT010000132.1"/>
</dbReference>
<protein>
    <recommendedName>
        <fullName evidence="3">Apea-like HEPN domain-containing protein</fullName>
    </recommendedName>
</protein>
<comment type="caution">
    <text evidence="1">The sequence shown here is derived from an EMBL/GenBank/DDBJ whole genome shotgun (WGS) entry which is preliminary data.</text>
</comment>
<reference evidence="1 2" key="1">
    <citation type="submission" date="2023-12" db="EMBL/GenBank/DDBJ databases">
        <title>Baltic Sea Cyanobacteria.</title>
        <authorList>
            <person name="Delbaje E."/>
            <person name="Fewer D.P."/>
            <person name="Shishido T.K."/>
        </authorList>
    </citation>
    <scope>NUCLEOTIDE SEQUENCE [LARGE SCALE GENOMIC DNA]</scope>
    <source>
        <strain evidence="1 2">CCNP 1315</strain>
    </source>
</reference>
<accession>A0ABU5U2D8</accession>
<evidence type="ECO:0000313" key="1">
    <source>
        <dbReference type="EMBL" id="MEA5521364.1"/>
    </source>
</evidence>
<name>A0ABU5U2D8_9CYAN</name>
<sequence length="146" mass="16651">MHSIKLKSHIGSDGLLKVHLPDVQNMDIEVIIVYQTSLPKPMEATPLSQFYGCIQDDSFIRHPQNEQPEQINPSKPINLLSSDLSNCIQMGNLHFINNSEYLCKGIIEILYKLRNVLFHGEIIPDSDTNKVYEPAYQILYTLIQAL</sequence>
<gene>
    <name evidence="1" type="ORF">VB854_20715</name>
</gene>
<dbReference type="Proteomes" id="UP001301728">
    <property type="component" value="Unassembled WGS sequence"/>
</dbReference>
<keyword evidence="2" id="KW-1185">Reference proteome</keyword>
<organism evidence="1 2">
    <name type="scientific">Limnoraphis robusta CCNP1315</name>
    <dbReference type="NCBI Taxonomy" id="3110306"/>
    <lineage>
        <taxon>Bacteria</taxon>
        <taxon>Bacillati</taxon>
        <taxon>Cyanobacteriota</taxon>
        <taxon>Cyanophyceae</taxon>
        <taxon>Oscillatoriophycideae</taxon>
        <taxon>Oscillatoriales</taxon>
        <taxon>Sirenicapillariaceae</taxon>
        <taxon>Limnoraphis</taxon>
    </lineage>
</organism>
<proteinExistence type="predicted"/>
<evidence type="ECO:0000313" key="2">
    <source>
        <dbReference type="Proteomes" id="UP001301728"/>
    </source>
</evidence>
<evidence type="ECO:0008006" key="3">
    <source>
        <dbReference type="Google" id="ProtNLM"/>
    </source>
</evidence>
<dbReference type="EMBL" id="JAYGHT010000132">
    <property type="protein sequence ID" value="MEA5521364.1"/>
    <property type="molecule type" value="Genomic_DNA"/>
</dbReference>